<protein>
    <submittedName>
        <fullName evidence="1">Uncharacterized protein</fullName>
    </submittedName>
</protein>
<gene>
    <name evidence="1" type="ORF">LCGC14_1014780</name>
</gene>
<comment type="caution">
    <text evidence="1">The sequence shown here is derived from an EMBL/GenBank/DDBJ whole genome shotgun (WGS) entry which is preliminary data.</text>
</comment>
<evidence type="ECO:0000313" key="1">
    <source>
        <dbReference type="EMBL" id="KKN12610.1"/>
    </source>
</evidence>
<name>A0A0F9MZ72_9ZZZZ</name>
<dbReference type="AlphaFoldDB" id="A0A0F9MZ72"/>
<accession>A0A0F9MZ72</accession>
<proteinExistence type="predicted"/>
<dbReference type="EMBL" id="LAZR01004014">
    <property type="protein sequence ID" value="KKN12610.1"/>
    <property type="molecule type" value="Genomic_DNA"/>
</dbReference>
<organism evidence="1">
    <name type="scientific">marine sediment metagenome</name>
    <dbReference type="NCBI Taxonomy" id="412755"/>
    <lineage>
        <taxon>unclassified sequences</taxon>
        <taxon>metagenomes</taxon>
        <taxon>ecological metagenomes</taxon>
    </lineage>
</organism>
<sequence>MKTIKVEIEGTSPLLMNKYNVEAELERQKGKRITKTYDPKEEAEKSAYWGIGKKKELIIPSEVLYASILNASSFHRIGKRSAKSILAGSIKVEPMEVSLGTNKYVIDTRPVVIQRARVLKSRAKLEKWKASFQIVYSEQLIADPQIIKTVLQESGERIGIMDFRPQKSGMYGCFKVTKFIS</sequence>
<reference evidence="1" key="1">
    <citation type="journal article" date="2015" name="Nature">
        <title>Complex archaea that bridge the gap between prokaryotes and eukaryotes.</title>
        <authorList>
            <person name="Spang A."/>
            <person name="Saw J.H."/>
            <person name="Jorgensen S.L."/>
            <person name="Zaremba-Niedzwiedzka K."/>
            <person name="Martijn J."/>
            <person name="Lind A.E."/>
            <person name="van Eijk R."/>
            <person name="Schleper C."/>
            <person name="Guy L."/>
            <person name="Ettema T.J."/>
        </authorList>
    </citation>
    <scope>NUCLEOTIDE SEQUENCE</scope>
</reference>